<dbReference type="AlphaFoldDB" id="A0A699IM70"/>
<keyword evidence="1" id="KW-0175">Coiled coil</keyword>
<dbReference type="PANTHER" id="PTHR11439:SF495">
    <property type="entry name" value="REVERSE TRANSCRIPTASE, RNA-DEPENDENT DNA POLYMERASE-RELATED"/>
    <property type="match status" value="1"/>
</dbReference>
<evidence type="ECO:0000256" key="1">
    <source>
        <dbReference type="SAM" id="Coils"/>
    </source>
</evidence>
<dbReference type="GO" id="GO:0003964">
    <property type="term" value="F:RNA-directed DNA polymerase activity"/>
    <property type="evidence" value="ECO:0007669"/>
    <property type="project" value="UniProtKB-KW"/>
</dbReference>
<proteinExistence type="predicted"/>
<feature type="compositionally biased region" description="Basic and acidic residues" evidence="2">
    <location>
        <begin position="22"/>
        <end position="32"/>
    </location>
</feature>
<gene>
    <name evidence="4" type="ORF">Tci_540801</name>
</gene>
<keyword evidence="4" id="KW-0808">Transferase</keyword>
<dbReference type="CDD" id="cd09272">
    <property type="entry name" value="RNase_HI_RT_Ty1"/>
    <property type="match status" value="1"/>
</dbReference>
<dbReference type="Pfam" id="PF07727">
    <property type="entry name" value="RVT_2"/>
    <property type="match status" value="1"/>
</dbReference>
<name>A0A699IM70_TANCI</name>
<feature type="region of interest" description="Disordered" evidence="2">
    <location>
        <begin position="514"/>
        <end position="535"/>
    </location>
</feature>
<evidence type="ECO:0000259" key="3">
    <source>
        <dbReference type="Pfam" id="PF07727"/>
    </source>
</evidence>
<feature type="region of interest" description="Disordered" evidence="2">
    <location>
        <begin position="22"/>
        <end position="44"/>
    </location>
</feature>
<evidence type="ECO:0000313" key="4">
    <source>
        <dbReference type="EMBL" id="GEZ68828.1"/>
    </source>
</evidence>
<evidence type="ECO:0000256" key="2">
    <source>
        <dbReference type="SAM" id="MobiDB-lite"/>
    </source>
</evidence>
<comment type="caution">
    <text evidence="4">The sequence shown here is derived from an EMBL/GenBank/DDBJ whole genome shotgun (WGS) entry which is preliminary data.</text>
</comment>
<dbReference type="InterPro" id="IPR013103">
    <property type="entry name" value="RVT_2"/>
</dbReference>
<protein>
    <submittedName>
        <fullName evidence="4">Ribonuclease H-like domain, reverse transcriptase, RNA-dependent DNA polymerase</fullName>
    </submittedName>
</protein>
<feature type="domain" description="Reverse transcriptase Ty1/copia-type" evidence="3">
    <location>
        <begin position="189"/>
        <end position="244"/>
    </location>
</feature>
<keyword evidence="4" id="KW-0548">Nucleotidyltransferase</keyword>
<reference evidence="4" key="1">
    <citation type="journal article" date="2019" name="Sci. Rep.">
        <title>Draft genome of Tanacetum cinerariifolium, the natural source of mosquito coil.</title>
        <authorList>
            <person name="Yamashiro T."/>
            <person name="Shiraishi A."/>
            <person name="Satake H."/>
            <person name="Nakayama K."/>
        </authorList>
    </citation>
    <scope>NUCLEOTIDE SEQUENCE</scope>
</reference>
<feature type="compositionally biased region" description="Basic and acidic residues" evidence="2">
    <location>
        <begin position="522"/>
        <end position="535"/>
    </location>
</feature>
<organism evidence="4">
    <name type="scientific">Tanacetum cinerariifolium</name>
    <name type="common">Dalmatian daisy</name>
    <name type="synonym">Chrysanthemum cinerariifolium</name>
    <dbReference type="NCBI Taxonomy" id="118510"/>
    <lineage>
        <taxon>Eukaryota</taxon>
        <taxon>Viridiplantae</taxon>
        <taxon>Streptophyta</taxon>
        <taxon>Embryophyta</taxon>
        <taxon>Tracheophyta</taxon>
        <taxon>Spermatophyta</taxon>
        <taxon>Magnoliopsida</taxon>
        <taxon>eudicotyledons</taxon>
        <taxon>Gunneridae</taxon>
        <taxon>Pentapetalae</taxon>
        <taxon>asterids</taxon>
        <taxon>campanulids</taxon>
        <taxon>Asterales</taxon>
        <taxon>Asteraceae</taxon>
        <taxon>Asteroideae</taxon>
        <taxon>Anthemideae</taxon>
        <taxon>Anthemidinae</taxon>
        <taxon>Tanacetum</taxon>
    </lineage>
</organism>
<sequence length="593" mass="66284">MSGQHHIVLPLWSSISFTYKTSNDKAKDDKPTNDIGSKTVMEPVNKEYQDYGDELDKLMSQENEASDAANSFIKEFELGYMDQRGATKTGKTNSFNNVSNPVNTTSTSGTFSAGGPPSPHPDAFIPANTLLHSVGAKADFNNMESSTVFSPIPIRRVCIDHPKDQILGDPKSAVQPRGMAHKSFGAHAFMDVKSAFLYGTIEEEVYVSQPPGFIDPHFSNKVYKVEKALYGLHQAPKAWFQVTPKLSYLHVVKRIIRFLKGQPKLGLCYPRYSPFDMEAYSDSDYAGANLDRKFTTEGCQFLGRRLISWQCKKLTIVATSTTKVEYVAAANCRGQFWNTTTSQTINDEKQIHAIIDGKTLVITESSVRRDLLFTDANRITCLTNEQILKNLLLMGAGTSKRHNLGRRKVSKQGRKNLKSQQKFQDIDDLVNEGMNFVLDEDADTEMIIKDKGNGEKVGSIKETVSTAKPDISAARPEKAKEKGIAFKDADDSTRPIRSITTLQPLPTIDLKDKSKGILQEPEPVKKTKKKDQDQIERDVKVALKIQANLNEEARIKRERQEEASKAALAEMYDEVQAQINADHELAVRLTHEE</sequence>
<dbReference type="EMBL" id="BKCJ010310263">
    <property type="protein sequence ID" value="GEZ68828.1"/>
    <property type="molecule type" value="Genomic_DNA"/>
</dbReference>
<keyword evidence="4" id="KW-0695">RNA-directed DNA polymerase</keyword>
<feature type="coiled-coil region" evidence="1">
    <location>
        <begin position="543"/>
        <end position="570"/>
    </location>
</feature>
<accession>A0A699IM70</accession>
<dbReference type="PANTHER" id="PTHR11439">
    <property type="entry name" value="GAG-POL-RELATED RETROTRANSPOSON"/>
    <property type="match status" value="1"/>
</dbReference>